<dbReference type="FunCoup" id="J4G106">
    <property type="interactions" value="152"/>
</dbReference>
<evidence type="ECO:0000256" key="3">
    <source>
        <dbReference type="ARBA" id="ARBA00004496"/>
    </source>
</evidence>
<dbReference type="PANTHER" id="PTHR31196:SF2">
    <property type="entry name" value="RNA POLYMERASE II NUCLEAR LOCALIZATION PROTEIN SLC7A6OS-RELATED"/>
    <property type="match status" value="1"/>
</dbReference>
<keyword evidence="13" id="KW-1185">Reference proteome</keyword>
<evidence type="ECO:0000256" key="10">
    <source>
        <dbReference type="SAM" id="MobiDB-lite"/>
    </source>
</evidence>
<evidence type="ECO:0000256" key="4">
    <source>
        <dbReference type="ARBA" id="ARBA00010218"/>
    </source>
</evidence>
<dbReference type="GO" id="GO:0015031">
    <property type="term" value="P:protein transport"/>
    <property type="evidence" value="ECO:0007669"/>
    <property type="project" value="UniProtKB-KW"/>
</dbReference>
<dbReference type="PANTHER" id="PTHR31196">
    <property type="entry name" value="RNA POLYMERASE II NUCLEAR LOCALIZATION PROTEIN SLC7A6OS-RELATED"/>
    <property type="match status" value="1"/>
</dbReference>
<comment type="function">
    <text evidence="1">Directs RNA polymerase II nuclear import.</text>
</comment>
<evidence type="ECO:0000256" key="5">
    <source>
        <dbReference type="ARBA" id="ARBA00017036"/>
    </source>
</evidence>
<name>J4G106_9APHY</name>
<protein>
    <recommendedName>
        <fullName evidence="5">Probable RNA polymerase II nuclear localization protein SLC7A6OS</fullName>
    </recommendedName>
</protein>
<dbReference type="GO" id="GO:0005634">
    <property type="term" value="C:nucleus"/>
    <property type="evidence" value="ECO:0007669"/>
    <property type="project" value="UniProtKB-SubCell"/>
</dbReference>
<keyword evidence="7" id="KW-0963">Cytoplasm</keyword>
<proteinExistence type="inferred from homology"/>
<feature type="domain" description="Transcription factor Iwr1" evidence="11">
    <location>
        <begin position="229"/>
        <end position="299"/>
    </location>
</feature>
<feature type="region of interest" description="Disordered" evidence="10">
    <location>
        <begin position="272"/>
        <end position="307"/>
    </location>
</feature>
<dbReference type="GO" id="GO:0032502">
    <property type="term" value="P:developmental process"/>
    <property type="evidence" value="ECO:0007669"/>
    <property type="project" value="TreeGrafter"/>
</dbReference>
<evidence type="ECO:0000313" key="12">
    <source>
        <dbReference type="EMBL" id="CCL99468.1"/>
    </source>
</evidence>
<reference evidence="12 13" key="1">
    <citation type="journal article" date="2012" name="Appl. Environ. Microbiol.">
        <title>Short-read sequencing for genomic analysis of the brown rot fungus Fibroporia radiculosa.</title>
        <authorList>
            <person name="Tang J.D."/>
            <person name="Perkins A.D."/>
            <person name="Sonstegard T.S."/>
            <person name="Schroeder S.G."/>
            <person name="Burgess S.C."/>
            <person name="Diehl S.V."/>
        </authorList>
    </citation>
    <scope>NUCLEOTIDE SEQUENCE [LARGE SCALE GENOMIC DNA]</scope>
    <source>
        <strain evidence="12 13">TFFH 294</strain>
    </source>
</reference>
<feature type="compositionally biased region" description="Acidic residues" evidence="10">
    <location>
        <begin position="272"/>
        <end position="287"/>
    </location>
</feature>
<accession>J4G106</accession>
<evidence type="ECO:0000256" key="6">
    <source>
        <dbReference type="ARBA" id="ARBA00022448"/>
    </source>
</evidence>
<organism evidence="12 13">
    <name type="scientific">Fibroporia radiculosa</name>
    <dbReference type="NCBI Taxonomy" id="599839"/>
    <lineage>
        <taxon>Eukaryota</taxon>
        <taxon>Fungi</taxon>
        <taxon>Dikarya</taxon>
        <taxon>Basidiomycota</taxon>
        <taxon>Agaricomycotina</taxon>
        <taxon>Agaricomycetes</taxon>
        <taxon>Polyporales</taxon>
        <taxon>Fibroporiaceae</taxon>
        <taxon>Fibroporia</taxon>
    </lineage>
</organism>
<feature type="region of interest" description="Disordered" evidence="10">
    <location>
        <begin position="1"/>
        <end position="21"/>
    </location>
</feature>
<dbReference type="RefSeq" id="XP_012178751.1">
    <property type="nucleotide sequence ID" value="XM_012323361.1"/>
</dbReference>
<evidence type="ECO:0000256" key="8">
    <source>
        <dbReference type="ARBA" id="ARBA00022927"/>
    </source>
</evidence>
<comment type="similarity">
    <text evidence="4">Belongs to the IWR1/SLC7A6OS family.</text>
</comment>
<dbReference type="InterPro" id="IPR040218">
    <property type="entry name" value="SLC7A6OS"/>
</dbReference>
<evidence type="ECO:0000256" key="7">
    <source>
        <dbReference type="ARBA" id="ARBA00022490"/>
    </source>
</evidence>
<dbReference type="EMBL" id="HE796933">
    <property type="protein sequence ID" value="CCL99468.1"/>
    <property type="molecule type" value="Genomic_DNA"/>
</dbReference>
<dbReference type="HOGENOM" id="CLU_052837_0_0_1"/>
<keyword evidence="8" id="KW-0653">Protein transport</keyword>
<dbReference type="GeneID" id="24094379"/>
<evidence type="ECO:0000256" key="9">
    <source>
        <dbReference type="ARBA" id="ARBA00023242"/>
    </source>
</evidence>
<dbReference type="InterPro" id="IPR013883">
    <property type="entry name" value="TF_Iwr1_dom"/>
</dbReference>
<dbReference type="OrthoDB" id="6255506at2759"/>
<dbReference type="Pfam" id="PF08574">
    <property type="entry name" value="Iwr1"/>
    <property type="match status" value="1"/>
</dbReference>
<sequence length="427" mass="47509">MEEVKQQTQSTSQSDEHDRSYAILRIKRKRNEEPLDGLVVDPESVPSRKKSRGALNFFKFAATVERATFDDEQQKRDLEARLATLARKSNICASVSAPAVVEKSITSQSPSVSRPQADDPGRIYTIVKRESPSTQLPATQRRVTAPPKVWSTKELEALRQSQSGLKLYDAILSSSSLTSTVSDMDPEMANFLPMLQDYLRLDGPSMATSSASTSSFPSSANGTAPGDDNDYVYDVFYQRPTTFQELYEPSLSIMNIGTLTGVPEELMLYDSDSDSEVADTDDEDSNAEDWYKNDYPEDEFDESDSSATGAPKDIVIFWDYENTPVPAKVPKYNISMFIGRMLQTVRDRFGDTGELLVYSGLDNIGSRKAEYMKAALSHNHHGKFITCSHHRQREVVDNAIIGEMLSRPDPTTIILISSDGGVMKKEA</sequence>
<keyword evidence="6" id="KW-0813">Transport</keyword>
<evidence type="ECO:0000259" key="11">
    <source>
        <dbReference type="Pfam" id="PF08574"/>
    </source>
</evidence>
<dbReference type="AlphaFoldDB" id="J4G106"/>
<gene>
    <name evidence="12" type="ORF">FIBRA_01486</name>
</gene>
<comment type="subcellular location">
    <subcellularLocation>
        <location evidence="3">Cytoplasm</location>
    </subcellularLocation>
    <subcellularLocation>
        <location evidence="2">Nucleus</location>
    </subcellularLocation>
</comment>
<feature type="compositionally biased region" description="Polar residues" evidence="10">
    <location>
        <begin position="1"/>
        <end position="13"/>
    </location>
</feature>
<evidence type="ECO:0000256" key="1">
    <source>
        <dbReference type="ARBA" id="ARBA00003202"/>
    </source>
</evidence>
<dbReference type="STRING" id="599839.J4G106"/>
<evidence type="ECO:0000256" key="2">
    <source>
        <dbReference type="ARBA" id="ARBA00004123"/>
    </source>
</evidence>
<keyword evidence="9" id="KW-0539">Nucleus</keyword>
<dbReference type="InParanoid" id="J4G106"/>
<dbReference type="Proteomes" id="UP000006352">
    <property type="component" value="Unassembled WGS sequence"/>
</dbReference>
<dbReference type="GO" id="GO:0005737">
    <property type="term" value="C:cytoplasm"/>
    <property type="evidence" value="ECO:0007669"/>
    <property type="project" value="UniProtKB-SubCell"/>
</dbReference>
<feature type="compositionally biased region" description="Low complexity" evidence="10">
    <location>
        <begin position="206"/>
        <end position="220"/>
    </location>
</feature>
<feature type="region of interest" description="Disordered" evidence="10">
    <location>
        <begin position="206"/>
        <end position="227"/>
    </location>
</feature>
<evidence type="ECO:0000313" key="13">
    <source>
        <dbReference type="Proteomes" id="UP000006352"/>
    </source>
</evidence>